<dbReference type="Gene3D" id="1.10.443.20">
    <property type="entry name" value="Centromere DNA-binding protein complex CBF3 subunit, domain 2"/>
    <property type="match status" value="2"/>
</dbReference>
<name>A0A2H3D3G0_ARMGA</name>
<dbReference type="GO" id="GO:0003677">
    <property type="term" value="F:DNA binding"/>
    <property type="evidence" value="ECO:0007669"/>
    <property type="project" value="InterPro"/>
</dbReference>
<dbReference type="EMBL" id="KZ293672">
    <property type="protein sequence ID" value="PBK88630.1"/>
    <property type="molecule type" value="Genomic_DNA"/>
</dbReference>
<evidence type="ECO:0000256" key="1">
    <source>
        <dbReference type="SAM" id="SignalP"/>
    </source>
</evidence>
<proteinExistence type="predicted"/>
<protein>
    <recommendedName>
        <fullName evidence="4">Ndc10 domain-containing protein</fullName>
    </recommendedName>
</protein>
<dbReference type="AlphaFoldDB" id="A0A2H3D3G0"/>
<dbReference type="InParanoid" id="A0A2H3D3G0"/>
<evidence type="ECO:0000313" key="2">
    <source>
        <dbReference type="EMBL" id="PBK88630.1"/>
    </source>
</evidence>
<reference evidence="3" key="1">
    <citation type="journal article" date="2017" name="Nat. Ecol. Evol.">
        <title>Genome expansion and lineage-specific genetic innovations in the forest pathogenic fungi Armillaria.</title>
        <authorList>
            <person name="Sipos G."/>
            <person name="Prasanna A.N."/>
            <person name="Walter M.C."/>
            <person name="O'Connor E."/>
            <person name="Balint B."/>
            <person name="Krizsan K."/>
            <person name="Kiss B."/>
            <person name="Hess J."/>
            <person name="Varga T."/>
            <person name="Slot J."/>
            <person name="Riley R."/>
            <person name="Boka B."/>
            <person name="Rigling D."/>
            <person name="Barry K."/>
            <person name="Lee J."/>
            <person name="Mihaltcheva S."/>
            <person name="LaButti K."/>
            <person name="Lipzen A."/>
            <person name="Waldron R."/>
            <person name="Moloney N.M."/>
            <person name="Sperisen C."/>
            <person name="Kredics L."/>
            <person name="Vagvoelgyi C."/>
            <person name="Patrignani A."/>
            <person name="Fitzpatrick D."/>
            <person name="Nagy I."/>
            <person name="Doyle S."/>
            <person name="Anderson J.B."/>
            <person name="Grigoriev I.V."/>
            <person name="Gueldener U."/>
            <person name="Muensterkoetter M."/>
            <person name="Nagy L.G."/>
        </authorList>
    </citation>
    <scope>NUCLEOTIDE SEQUENCE [LARGE SCALE GENOMIC DNA]</scope>
    <source>
        <strain evidence="3">Ar21-2</strain>
    </source>
</reference>
<organism evidence="2 3">
    <name type="scientific">Armillaria gallica</name>
    <name type="common">Bulbous honey fungus</name>
    <name type="synonym">Armillaria bulbosa</name>
    <dbReference type="NCBI Taxonomy" id="47427"/>
    <lineage>
        <taxon>Eukaryota</taxon>
        <taxon>Fungi</taxon>
        <taxon>Dikarya</taxon>
        <taxon>Basidiomycota</taxon>
        <taxon>Agaricomycotina</taxon>
        <taxon>Agaricomycetes</taxon>
        <taxon>Agaricomycetidae</taxon>
        <taxon>Agaricales</taxon>
        <taxon>Marasmiineae</taxon>
        <taxon>Physalacriaceae</taxon>
        <taxon>Armillaria</taxon>
    </lineage>
</organism>
<evidence type="ECO:0000313" key="3">
    <source>
        <dbReference type="Proteomes" id="UP000217790"/>
    </source>
</evidence>
<dbReference type="STRING" id="47427.A0A2H3D3G0"/>
<keyword evidence="1" id="KW-0732">Signal</keyword>
<dbReference type="Proteomes" id="UP000217790">
    <property type="component" value="Unassembled WGS sequence"/>
</dbReference>
<sequence length="747" mass="84637">MSSSSSSFLFLFFFLHLFNTSSHLPCHCQFHLTRNFELLSGMRGEKRFCRFAILGHLPTHAKKRTYESVREFDISNSLDWSGQLSGSDSVDFDFNRDFVQELYLPSAASVSPALSTDTTLLDFSNIYTFDESGSSALSSPPSTPLASESDFLLGTAPETLLVRSAAETIQELHDESHVKRLELQEQMDAEKGTRTAYPRHYSRYLLEWSLDQDQRVKDDPTRMCINAEPITATKVAHFLSKEAFQPKRTHNGVIIPGSVVGYEHIKQCISALESYRFNHQHEPHYKNDPESQQPLRDDSRIKLYETQAWAREPERIASSQSWKAAGTSAGDNTHSLLWLDLFSRDVPVPEIGLDANLTALVCVTDQSKTNMTGKVNEHGAFRHQKPELCAIGTLAMLFYVHFHVLKKIPPQFAPDYSDTRFGEFGHCPWYEIYVFPSSEGDDVEMTYQIDSVKALGNWSDSDAYRAVYDRVLAKEAMWGAAMFDARRPERYCLPRASLEPPNECIDALFPFIEDEEEALQQCQKSLGRNVAVLYTKYPESGIFRHAPFNTTLFKDFATSSTLQIQATKEAARHQFENLPEHLLASFLKSEVKDLARLSVNIVQPPLMVSNTATPRHPSMTIQPQPPTISDCSDNHGMTITTFGSTGTGPNVMTNADKNLLRESIVPHSSPSSSLCQLSTMQVKAMEALKTKYGAERVQKHEWKWDTYSSRWDDEWIPLYVLAKKLSLEETYFEYATGWQGCFSVKML</sequence>
<feature type="signal peptide" evidence="1">
    <location>
        <begin position="1"/>
        <end position="23"/>
    </location>
</feature>
<feature type="chain" id="PRO_5013884125" description="Ndc10 domain-containing protein" evidence="1">
    <location>
        <begin position="24"/>
        <end position="747"/>
    </location>
</feature>
<keyword evidence="3" id="KW-1185">Reference proteome</keyword>
<dbReference type="InterPro" id="IPR038279">
    <property type="entry name" value="Ndc10_dom2_sf"/>
</dbReference>
<dbReference type="OrthoDB" id="3065555at2759"/>
<gene>
    <name evidence="2" type="ORF">ARMGADRAFT_1033964</name>
</gene>
<evidence type="ECO:0008006" key="4">
    <source>
        <dbReference type="Google" id="ProtNLM"/>
    </source>
</evidence>
<accession>A0A2H3D3G0</accession>